<feature type="chain" id="PRO_5036057740" description="Secreted protein" evidence="2">
    <location>
        <begin position="20"/>
        <end position="64"/>
    </location>
</feature>
<accession>A0A1H2VJ96</accession>
<evidence type="ECO:0000256" key="2">
    <source>
        <dbReference type="SAM" id="SignalP"/>
    </source>
</evidence>
<dbReference type="PROSITE" id="PS51257">
    <property type="entry name" value="PROKAR_LIPOPROTEIN"/>
    <property type="match status" value="1"/>
</dbReference>
<reference evidence="5" key="1">
    <citation type="submission" date="2016-10" db="EMBL/GenBank/DDBJ databases">
        <authorList>
            <person name="Varghese N."/>
            <person name="Submissions S."/>
        </authorList>
    </citation>
    <scope>NUCLEOTIDE SEQUENCE [LARGE SCALE GENOMIC DNA]</scope>
    <source>
        <strain evidence="5">NRRL B-59562</strain>
    </source>
</reference>
<dbReference type="RefSeq" id="WP_090225591.1">
    <property type="nucleotide sequence ID" value="NZ_CAURGU010000002.1"/>
</dbReference>
<dbReference type="AlphaFoldDB" id="A0A2W5D1J4"/>
<dbReference type="OrthoDB" id="7008955at2"/>
<evidence type="ECO:0000256" key="1">
    <source>
        <dbReference type="SAM" id="MobiDB-lite"/>
    </source>
</evidence>
<feature type="signal peptide" evidence="2">
    <location>
        <begin position="1"/>
        <end position="19"/>
    </location>
</feature>
<reference evidence="3 6" key="3">
    <citation type="submission" date="2017-08" db="EMBL/GenBank/DDBJ databases">
        <title>Infants hospitalized years apart are colonized by the same room-sourced microbial strains.</title>
        <authorList>
            <person name="Brooks B."/>
            <person name="Olm M.R."/>
            <person name="Firek B.A."/>
            <person name="Baker R."/>
            <person name="Thomas B.C."/>
            <person name="Morowitz M.J."/>
            <person name="Banfield J.F."/>
        </authorList>
    </citation>
    <scope>NUCLEOTIDE SEQUENCE [LARGE SCALE GENOMIC DNA]</scope>
    <source>
        <strain evidence="3">S2_009_000_R2_77</strain>
    </source>
</reference>
<dbReference type="STRING" id="1007099.SAMN05216287_1262"/>
<keyword evidence="5" id="KW-1185">Reference proteome</keyword>
<dbReference type="Proteomes" id="UP000249198">
    <property type="component" value="Unassembled WGS sequence"/>
</dbReference>
<gene>
    <name evidence="3" type="ORF">DI599_12605</name>
    <name evidence="4" type="ORF">SAMN05216287_1262</name>
</gene>
<dbReference type="EMBL" id="FNNU01000002">
    <property type="protein sequence ID" value="SDW68411.1"/>
    <property type="molecule type" value="Genomic_DNA"/>
</dbReference>
<reference evidence="4" key="2">
    <citation type="submission" date="2016-10" db="EMBL/GenBank/DDBJ databases">
        <authorList>
            <person name="de Groot N.N."/>
        </authorList>
    </citation>
    <scope>NUCLEOTIDE SEQUENCE [LARGE SCALE GENOMIC DNA]</scope>
    <source>
        <strain evidence="4">NRRL B-59562</strain>
    </source>
</reference>
<sequence length="64" mass="6492">MRYSLLLLCCLGVAGCAGGGSPSACEVFSPPPSESPTSRDDQRVEVASSGDPTLSSDASEQDCP</sequence>
<evidence type="ECO:0008006" key="7">
    <source>
        <dbReference type="Google" id="ProtNLM"/>
    </source>
</evidence>
<accession>A0A2W5D1J4</accession>
<organism evidence="3 6">
    <name type="scientific">Pseudomonas kuykendallii</name>
    <dbReference type="NCBI Taxonomy" id="1007099"/>
    <lineage>
        <taxon>Bacteria</taxon>
        <taxon>Pseudomonadati</taxon>
        <taxon>Pseudomonadota</taxon>
        <taxon>Gammaproteobacteria</taxon>
        <taxon>Pseudomonadales</taxon>
        <taxon>Pseudomonadaceae</taxon>
        <taxon>Pseudomonas</taxon>
    </lineage>
</organism>
<dbReference type="Proteomes" id="UP000243778">
    <property type="component" value="Unassembled WGS sequence"/>
</dbReference>
<evidence type="ECO:0000313" key="3">
    <source>
        <dbReference type="EMBL" id="PZP23217.1"/>
    </source>
</evidence>
<protein>
    <recommendedName>
        <fullName evidence="7">Secreted protein</fullName>
    </recommendedName>
</protein>
<feature type="region of interest" description="Disordered" evidence="1">
    <location>
        <begin position="25"/>
        <end position="64"/>
    </location>
</feature>
<keyword evidence="2" id="KW-0732">Signal</keyword>
<proteinExistence type="predicted"/>
<dbReference type="EMBL" id="QFOH01000014">
    <property type="protein sequence ID" value="PZP23217.1"/>
    <property type="molecule type" value="Genomic_DNA"/>
</dbReference>
<name>A0A2W5D1J4_9PSED</name>
<evidence type="ECO:0000313" key="5">
    <source>
        <dbReference type="Proteomes" id="UP000243778"/>
    </source>
</evidence>
<evidence type="ECO:0000313" key="6">
    <source>
        <dbReference type="Proteomes" id="UP000249198"/>
    </source>
</evidence>
<evidence type="ECO:0000313" key="4">
    <source>
        <dbReference type="EMBL" id="SDW68411.1"/>
    </source>
</evidence>